<dbReference type="SUPFAM" id="SSF50022">
    <property type="entry name" value="ISP domain"/>
    <property type="match status" value="1"/>
</dbReference>
<dbReference type="InterPro" id="IPR001663">
    <property type="entry name" value="Rng_hydr_dOase-A"/>
</dbReference>
<dbReference type="Gene3D" id="3.90.380.10">
    <property type="entry name" value="Naphthalene 1,2-dioxygenase Alpha Subunit, Chain A, domain 1"/>
    <property type="match status" value="1"/>
</dbReference>
<dbReference type="RefSeq" id="WP_103911342.1">
    <property type="nucleotide sequence ID" value="NZ_FNUZ01000005.1"/>
</dbReference>
<evidence type="ECO:0000256" key="1">
    <source>
        <dbReference type="ARBA" id="ARBA00001962"/>
    </source>
</evidence>
<evidence type="ECO:0000256" key="3">
    <source>
        <dbReference type="ARBA" id="ARBA00022723"/>
    </source>
</evidence>
<evidence type="ECO:0000256" key="5">
    <source>
        <dbReference type="ARBA" id="ARBA00023004"/>
    </source>
</evidence>
<dbReference type="Gene3D" id="2.102.10.10">
    <property type="entry name" value="Rieske [2Fe-2S] iron-sulphur domain"/>
    <property type="match status" value="1"/>
</dbReference>
<dbReference type="GO" id="GO:0051537">
    <property type="term" value="F:2 iron, 2 sulfur cluster binding"/>
    <property type="evidence" value="ECO:0007669"/>
    <property type="project" value="UniProtKB-KW"/>
</dbReference>
<protein>
    <submittedName>
        <fullName evidence="8">Rieske 2Fe-2S family protein</fullName>
    </submittedName>
</protein>
<keyword evidence="3" id="KW-0479">Metal-binding</keyword>
<dbReference type="AlphaFoldDB" id="A0A1H6AMU9"/>
<feature type="domain" description="Rieske" evidence="7">
    <location>
        <begin position="43"/>
        <end position="149"/>
    </location>
</feature>
<accession>A0A1H6AMU9</accession>
<sequence>MLKDSDMLSHLMRRKPNHSLPRDVYVDPAMHDVDMHHIWYSDWIFATPACALPKAGNHIALQIGDYGVIIVRGNDGVIRAFHNACRHRGSRLCKPGMGSAPKLVCPYHQWTYDLDGKLLWAREMGDDFDPSQHGLKTVHCRDAGGMIFICLADEAPAFDKVEENTKRYFAPHGLDNCKVAHTSSIVEQANWKLVMENNRECYHCSGSHPALCVTFDDNPNIAGNGDGIADPVIEKHLQRCEDAGLPSRFVIAPDSQWRLVRVPLLGKSVSYTMDGGPSCEKTLGTVPFRDAGSLLFFHYPNTWNHFLSDVVMMFRMLPISTTETEVTTFWIVRKDAEEGVDYEMERLTDVWTHTNDEDRAIVEENQKGINSPAYEPGPYSTVQESGVIQFVDWYADTMTRRLTGRKLFAAE</sequence>
<dbReference type="OrthoDB" id="7456916at2"/>
<dbReference type="PANTHER" id="PTHR43756:SF5">
    <property type="entry name" value="CHOLINE MONOOXYGENASE, CHLOROPLASTIC"/>
    <property type="match status" value="1"/>
</dbReference>
<keyword evidence="5" id="KW-0408">Iron</keyword>
<reference evidence="8 9" key="1">
    <citation type="submission" date="2016-10" db="EMBL/GenBank/DDBJ databases">
        <authorList>
            <person name="de Groot N.N."/>
        </authorList>
    </citation>
    <scope>NUCLEOTIDE SEQUENCE [LARGE SCALE GENOMIC DNA]</scope>
    <source>
        <strain evidence="8 9">DSM 26915</strain>
    </source>
</reference>
<evidence type="ECO:0000259" key="7">
    <source>
        <dbReference type="PROSITE" id="PS51296"/>
    </source>
</evidence>
<gene>
    <name evidence="8" type="ORF">SAMN04488045_3036</name>
</gene>
<proteinExistence type="predicted"/>
<dbReference type="Proteomes" id="UP000236752">
    <property type="component" value="Unassembled WGS sequence"/>
</dbReference>
<dbReference type="SUPFAM" id="SSF55961">
    <property type="entry name" value="Bet v1-like"/>
    <property type="match status" value="1"/>
</dbReference>
<evidence type="ECO:0000313" key="9">
    <source>
        <dbReference type="Proteomes" id="UP000236752"/>
    </source>
</evidence>
<dbReference type="Pfam" id="PF00848">
    <property type="entry name" value="Ring_hydroxyl_A"/>
    <property type="match status" value="1"/>
</dbReference>
<dbReference type="Pfam" id="PF00355">
    <property type="entry name" value="Rieske"/>
    <property type="match status" value="1"/>
</dbReference>
<name>A0A1H6AMU9_9RHOB</name>
<dbReference type="PROSITE" id="PS51296">
    <property type="entry name" value="RIESKE"/>
    <property type="match status" value="1"/>
</dbReference>
<organism evidence="8 9">
    <name type="scientific">Thalassococcus halodurans</name>
    <dbReference type="NCBI Taxonomy" id="373675"/>
    <lineage>
        <taxon>Bacteria</taxon>
        <taxon>Pseudomonadati</taxon>
        <taxon>Pseudomonadota</taxon>
        <taxon>Alphaproteobacteria</taxon>
        <taxon>Rhodobacterales</taxon>
        <taxon>Roseobacteraceae</taxon>
        <taxon>Thalassococcus</taxon>
    </lineage>
</organism>
<dbReference type="GO" id="GO:0005506">
    <property type="term" value="F:iron ion binding"/>
    <property type="evidence" value="ECO:0007669"/>
    <property type="project" value="InterPro"/>
</dbReference>
<keyword evidence="2" id="KW-0001">2Fe-2S</keyword>
<dbReference type="GO" id="GO:0016491">
    <property type="term" value="F:oxidoreductase activity"/>
    <property type="evidence" value="ECO:0007669"/>
    <property type="project" value="UniProtKB-KW"/>
</dbReference>
<keyword evidence="6" id="KW-0411">Iron-sulfur</keyword>
<keyword evidence="4" id="KW-0560">Oxidoreductase</keyword>
<evidence type="ECO:0000256" key="2">
    <source>
        <dbReference type="ARBA" id="ARBA00022714"/>
    </source>
</evidence>
<dbReference type="InterPro" id="IPR015879">
    <property type="entry name" value="Ring_hydroxy_dOase_asu_C_dom"/>
</dbReference>
<dbReference type="PRINTS" id="PR00090">
    <property type="entry name" value="RNGDIOXGNASE"/>
</dbReference>
<dbReference type="CDD" id="cd08884">
    <property type="entry name" value="RHO_alpha_C_GbcA-like"/>
    <property type="match status" value="1"/>
</dbReference>
<dbReference type="CDD" id="cd03469">
    <property type="entry name" value="Rieske_RO_Alpha_N"/>
    <property type="match status" value="1"/>
</dbReference>
<dbReference type="InterPro" id="IPR036922">
    <property type="entry name" value="Rieske_2Fe-2S_sf"/>
</dbReference>
<keyword evidence="9" id="KW-1185">Reference proteome</keyword>
<evidence type="ECO:0000313" key="8">
    <source>
        <dbReference type="EMBL" id="SEG49732.1"/>
    </source>
</evidence>
<dbReference type="EMBL" id="FNUZ01000005">
    <property type="protein sequence ID" value="SEG49732.1"/>
    <property type="molecule type" value="Genomic_DNA"/>
</dbReference>
<evidence type="ECO:0000256" key="4">
    <source>
        <dbReference type="ARBA" id="ARBA00023002"/>
    </source>
</evidence>
<dbReference type="InterPro" id="IPR017941">
    <property type="entry name" value="Rieske_2Fe-2S"/>
</dbReference>
<evidence type="ECO:0000256" key="6">
    <source>
        <dbReference type="ARBA" id="ARBA00023014"/>
    </source>
</evidence>
<comment type="cofactor">
    <cofactor evidence="1">
        <name>Fe cation</name>
        <dbReference type="ChEBI" id="CHEBI:24875"/>
    </cofactor>
</comment>
<dbReference type="PANTHER" id="PTHR43756">
    <property type="entry name" value="CHOLINE MONOOXYGENASE, CHLOROPLASTIC"/>
    <property type="match status" value="1"/>
</dbReference>